<protein>
    <submittedName>
        <fullName evidence="7">Calcineurin-like phosphoesterase</fullName>
    </submittedName>
</protein>
<dbReference type="EMBL" id="CAADFX010000060">
    <property type="protein sequence ID" value="VFK57183.1"/>
    <property type="molecule type" value="Genomic_DNA"/>
</dbReference>
<dbReference type="Pfam" id="PF00149">
    <property type="entry name" value="Metallophos"/>
    <property type="match status" value="1"/>
</dbReference>
<dbReference type="SUPFAM" id="SSF56300">
    <property type="entry name" value="Metallo-dependent phosphatases"/>
    <property type="match status" value="1"/>
</dbReference>
<name>A0A450ZTT5_9GAMM</name>
<reference evidence="7" key="1">
    <citation type="submission" date="2019-02" db="EMBL/GenBank/DDBJ databases">
        <authorList>
            <person name="Gruber-Vodicka R. H."/>
            <person name="Seah K. B. B."/>
        </authorList>
    </citation>
    <scope>NUCLEOTIDE SEQUENCE</scope>
    <source>
        <strain evidence="7">BECK_BY1</strain>
    </source>
</reference>
<keyword evidence="2" id="KW-0378">Hydrolase</keyword>
<gene>
    <name evidence="7" type="ORF">BECKTUN1418D_GA0071000_10606</name>
</gene>
<comment type="similarity">
    <text evidence="4">Belongs to the cyclic nucleotide phosphodiesterase class-III family.</text>
</comment>
<dbReference type="GO" id="GO:0016787">
    <property type="term" value="F:hydrolase activity"/>
    <property type="evidence" value="ECO:0007669"/>
    <property type="project" value="UniProtKB-KW"/>
</dbReference>
<dbReference type="InterPro" id="IPR011990">
    <property type="entry name" value="TPR-like_helical_dom_sf"/>
</dbReference>
<evidence type="ECO:0000259" key="6">
    <source>
        <dbReference type="Pfam" id="PF25199"/>
    </source>
</evidence>
<dbReference type="PANTHER" id="PTHR42988">
    <property type="entry name" value="PHOSPHOHYDROLASE"/>
    <property type="match status" value="1"/>
</dbReference>
<evidence type="ECO:0000313" key="7">
    <source>
        <dbReference type="EMBL" id="VFK57183.1"/>
    </source>
</evidence>
<evidence type="ECO:0000259" key="5">
    <source>
        <dbReference type="Pfam" id="PF00149"/>
    </source>
</evidence>
<evidence type="ECO:0000256" key="1">
    <source>
        <dbReference type="ARBA" id="ARBA00022723"/>
    </source>
</evidence>
<keyword evidence="1" id="KW-0479">Metal-binding</keyword>
<feature type="domain" description="Novel STAND NTPase 5" evidence="6">
    <location>
        <begin position="375"/>
        <end position="515"/>
    </location>
</feature>
<dbReference type="Pfam" id="PF25199">
    <property type="entry name" value="nSTAND_NTPase5"/>
    <property type="match status" value="1"/>
</dbReference>
<dbReference type="InterPro" id="IPR029052">
    <property type="entry name" value="Metallo-depent_PP-like"/>
</dbReference>
<dbReference type="SUPFAM" id="SSF48452">
    <property type="entry name" value="TPR-like"/>
    <property type="match status" value="1"/>
</dbReference>
<dbReference type="InterPro" id="IPR004843">
    <property type="entry name" value="Calcineurin-like_PHP"/>
</dbReference>
<proteinExistence type="inferred from homology"/>
<evidence type="ECO:0000256" key="2">
    <source>
        <dbReference type="ARBA" id="ARBA00022801"/>
    </source>
</evidence>
<sequence>MNTIRWLHLSDFHTGKDGYGQCQLFQYILNHIADREPPDFVFITGDIAQGGLKEQYTKFGEEFLLELVEKVGESNIFLVPGNHDVDWEEKEFASRDLIRQKSTKFFDTSSEGLSKRRKIRPGFAAYVDNEYFKLLPNTNDWLDSKAGCFTRIIDCKGTKLGILGLNTAWFSEDKFDKGQLTPGKAIVESGLGVIAEAEIKIVLGHHPLDWFHQEDEEPIRALFGKHQVIYLHGHLHKTGSRFEVGAGHPFLALRTGAAFRAREDDKWVNGLLWAELDSAAQRLLLEPRKWNKGNQEWALDGDAFPERYRESGTDRWVLPLPGALAAALSAQQTKSPSAPAKPPVKKFKAPPGWEIVDRAYLARLDTNPEEAVILSYFDGRQPNLGLALCPRIPRRAVVRQLAERIVAATGDGRPTVNMLLGAGGEGKSTAFLQTIEAVVQGDATWRVLHRRGEAAELSPKLVDELPQDTGQHWLIASDDADQIAEDVYRIVTGLQSKGRGDVHFLLSARHTEWRDTNILQHRWEDLPGYHEEPLRGLDEEDAARIVAAWGEYQDKGLGKLAGSSPEDAVKELVAASRSETSQDEGAFLGALLRLRLGDEFKGHVKKLLDRLNGRKILPGNRNTLLDAFAYIAAMHAENKPFLSKLVLTHTLGVESRELRTKVLWPLGEEAAANVAGEMVFTRHRAIAEVALDILKNTTYYPIEPDELHVDLVRTAEELFGKGEFITALEKWRYSLPDYFFEKDDHALAIKLVQALVQVNATHSHFRVKLAQLFRKAGQPEQSLRVFRAAPRTDDNRAFFHEWATAEGNQGNHALSVWLDAVALADDTAQQLPDNRTTAMCLTGFGIACRELFGSYNKPVFMDGCGAAGQLGLDLRNLNTKDKNYLSEHKKVAHDNGITDVEPPTALRRIRDAAIAAYRQREGDLQDWIPPANELTFDGLAELLGMETKRPA</sequence>
<keyword evidence="3" id="KW-0408">Iron</keyword>
<dbReference type="Gene3D" id="3.60.21.10">
    <property type="match status" value="1"/>
</dbReference>
<dbReference type="PANTHER" id="PTHR42988:SF2">
    <property type="entry name" value="CYCLIC NUCLEOTIDE PHOSPHODIESTERASE CBUA0032-RELATED"/>
    <property type="match status" value="1"/>
</dbReference>
<dbReference type="GO" id="GO:0046872">
    <property type="term" value="F:metal ion binding"/>
    <property type="evidence" value="ECO:0007669"/>
    <property type="project" value="UniProtKB-KW"/>
</dbReference>
<evidence type="ECO:0000256" key="4">
    <source>
        <dbReference type="ARBA" id="ARBA00025742"/>
    </source>
</evidence>
<organism evidence="7">
    <name type="scientific">Candidatus Kentrum sp. TUN</name>
    <dbReference type="NCBI Taxonomy" id="2126343"/>
    <lineage>
        <taxon>Bacteria</taxon>
        <taxon>Pseudomonadati</taxon>
        <taxon>Pseudomonadota</taxon>
        <taxon>Gammaproteobacteria</taxon>
        <taxon>Candidatus Kentrum</taxon>
    </lineage>
</organism>
<accession>A0A450ZTT5</accession>
<dbReference type="InterPro" id="IPR050884">
    <property type="entry name" value="CNP_phosphodiesterase-III"/>
</dbReference>
<evidence type="ECO:0000256" key="3">
    <source>
        <dbReference type="ARBA" id="ARBA00023004"/>
    </source>
</evidence>
<dbReference type="InterPro" id="IPR057574">
    <property type="entry name" value="nSTAND_NTPase5_dom"/>
</dbReference>
<feature type="domain" description="Calcineurin-like phosphoesterase" evidence="5">
    <location>
        <begin position="5"/>
        <end position="237"/>
    </location>
</feature>
<dbReference type="AlphaFoldDB" id="A0A450ZTT5"/>